<dbReference type="Proteomes" id="UP001497623">
    <property type="component" value="Unassembled WGS sequence"/>
</dbReference>
<dbReference type="PANTHER" id="PTHR23301:SF107">
    <property type="entry name" value="LD20793P"/>
    <property type="match status" value="1"/>
</dbReference>
<dbReference type="InterPro" id="IPR051940">
    <property type="entry name" value="Chitin_bind-dev_reg"/>
</dbReference>
<keyword evidence="3" id="KW-0677">Repeat</keyword>
<sequence length="262" mass="29051">VLYVWSSSIGWKVMARLIVFVALLALGAATPQRLRRPRPQSAPRQLIQPSGPAPAPAVRYPEVTQCVEQYGEQAYHHPTNCDQFFKCTNGTLTLETCENGLLFDGTGGIHNFCNYNWRANCEGRVHEQAPIARGPCEYAFGIFSGGPCEQYYTKCEYGDPIDEPCTPGLAYDVRLHGCNWPDLIEQCVPEEVVGFRCPAQLDPSDPASRFLNPRFAVPGDCSRYYFCVNGQPRLGSCGDYSVFDESILACADPETVPACYKK</sequence>
<evidence type="ECO:0000256" key="4">
    <source>
        <dbReference type="ARBA" id="ARBA00023157"/>
    </source>
</evidence>
<keyword evidence="9" id="KW-1185">Reference proteome</keyword>
<feature type="domain" description="Chitin-binding type-2" evidence="7">
    <location>
        <begin position="133"/>
        <end position="189"/>
    </location>
</feature>
<comment type="caution">
    <text evidence="8">The sequence shown here is derived from an EMBL/GenBank/DDBJ whole genome shotgun (WGS) entry which is preliminary data.</text>
</comment>
<feature type="domain" description="Chitin-binding type-2" evidence="7">
    <location>
        <begin position="194"/>
        <end position="261"/>
    </location>
</feature>
<evidence type="ECO:0000313" key="8">
    <source>
        <dbReference type="EMBL" id="CAL4145474.1"/>
    </source>
</evidence>
<dbReference type="GO" id="GO:0005576">
    <property type="term" value="C:extracellular region"/>
    <property type="evidence" value="ECO:0007669"/>
    <property type="project" value="InterPro"/>
</dbReference>
<keyword evidence="2" id="KW-0732">Signal</keyword>
<reference evidence="8 9" key="1">
    <citation type="submission" date="2024-05" db="EMBL/GenBank/DDBJ databases">
        <authorList>
            <person name="Wallberg A."/>
        </authorList>
    </citation>
    <scope>NUCLEOTIDE SEQUENCE [LARGE SCALE GENOMIC DNA]</scope>
</reference>
<dbReference type="Gene3D" id="2.170.140.10">
    <property type="entry name" value="Chitin binding domain"/>
    <property type="match status" value="3"/>
</dbReference>
<dbReference type="PROSITE" id="PS50940">
    <property type="entry name" value="CHIT_BIND_II"/>
    <property type="match status" value="3"/>
</dbReference>
<dbReference type="AlphaFoldDB" id="A0AAV2RXC6"/>
<evidence type="ECO:0000256" key="2">
    <source>
        <dbReference type="ARBA" id="ARBA00022729"/>
    </source>
</evidence>
<proteinExistence type="predicted"/>
<dbReference type="InterPro" id="IPR002557">
    <property type="entry name" value="Chitin-bd_dom"/>
</dbReference>
<feature type="non-terminal residue" evidence="8">
    <location>
        <position position="1"/>
    </location>
</feature>
<protein>
    <recommendedName>
        <fullName evidence="7">Chitin-binding type-2 domain-containing protein</fullName>
    </recommendedName>
</protein>
<feature type="domain" description="Chitin-binding type-2" evidence="7">
    <location>
        <begin position="63"/>
        <end position="123"/>
    </location>
</feature>
<dbReference type="SMART" id="SM00494">
    <property type="entry name" value="ChtBD2"/>
    <property type="match status" value="3"/>
</dbReference>
<evidence type="ECO:0000256" key="6">
    <source>
        <dbReference type="SAM" id="MobiDB-lite"/>
    </source>
</evidence>
<dbReference type="SUPFAM" id="SSF57625">
    <property type="entry name" value="Invertebrate chitin-binding proteins"/>
    <property type="match status" value="3"/>
</dbReference>
<evidence type="ECO:0000256" key="5">
    <source>
        <dbReference type="ARBA" id="ARBA00023180"/>
    </source>
</evidence>
<evidence type="ECO:0000256" key="3">
    <source>
        <dbReference type="ARBA" id="ARBA00022737"/>
    </source>
</evidence>
<feature type="region of interest" description="Disordered" evidence="6">
    <location>
        <begin position="34"/>
        <end position="56"/>
    </location>
</feature>
<keyword evidence="5" id="KW-0325">Glycoprotein</keyword>
<organism evidence="8 9">
    <name type="scientific">Meganyctiphanes norvegica</name>
    <name type="common">Northern krill</name>
    <name type="synonym">Thysanopoda norvegica</name>
    <dbReference type="NCBI Taxonomy" id="48144"/>
    <lineage>
        <taxon>Eukaryota</taxon>
        <taxon>Metazoa</taxon>
        <taxon>Ecdysozoa</taxon>
        <taxon>Arthropoda</taxon>
        <taxon>Crustacea</taxon>
        <taxon>Multicrustacea</taxon>
        <taxon>Malacostraca</taxon>
        <taxon>Eumalacostraca</taxon>
        <taxon>Eucarida</taxon>
        <taxon>Euphausiacea</taxon>
        <taxon>Euphausiidae</taxon>
        <taxon>Meganyctiphanes</taxon>
    </lineage>
</organism>
<dbReference type="InterPro" id="IPR036508">
    <property type="entry name" value="Chitin-bd_dom_sf"/>
</dbReference>
<keyword evidence="4" id="KW-1015">Disulfide bond</keyword>
<evidence type="ECO:0000313" key="9">
    <source>
        <dbReference type="Proteomes" id="UP001497623"/>
    </source>
</evidence>
<evidence type="ECO:0000256" key="1">
    <source>
        <dbReference type="ARBA" id="ARBA00022669"/>
    </source>
</evidence>
<dbReference type="GO" id="GO:0008061">
    <property type="term" value="F:chitin binding"/>
    <property type="evidence" value="ECO:0007669"/>
    <property type="project" value="UniProtKB-KW"/>
</dbReference>
<dbReference type="Pfam" id="PF01607">
    <property type="entry name" value="CBM_14"/>
    <property type="match status" value="3"/>
</dbReference>
<accession>A0AAV2RXC6</accession>
<dbReference type="EMBL" id="CAXKWB010034856">
    <property type="protein sequence ID" value="CAL4145474.1"/>
    <property type="molecule type" value="Genomic_DNA"/>
</dbReference>
<dbReference type="PANTHER" id="PTHR23301">
    <property type="entry name" value="CHITIN BINDING PERITROPHIN-A"/>
    <property type="match status" value="1"/>
</dbReference>
<gene>
    <name evidence="8" type="ORF">MNOR_LOCUS29708</name>
</gene>
<name>A0AAV2RXC6_MEGNR</name>
<keyword evidence="1" id="KW-0147">Chitin-binding</keyword>
<evidence type="ECO:0000259" key="7">
    <source>
        <dbReference type="PROSITE" id="PS50940"/>
    </source>
</evidence>